<keyword evidence="1" id="KW-0645">Protease</keyword>
<gene>
    <name evidence="1" type="ORF">HZF10_15565</name>
</gene>
<reference evidence="1 2" key="1">
    <citation type="submission" date="2020-07" db="EMBL/GenBank/DDBJ databases">
        <authorList>
            <person name="Sun Q."/>
        </authorList>
    </citation>
    <scope>NUCLEOTIDE SEQUENCE [LARGE SCALE GENOMIC DNA]</scope>
    <source>
        <strain evidence="1 2">MAH-1</strain>
    </source>
</reference>
<sequence length="918" mass="107806">MRATLDDEKKEITVNQELTLFNQTTDTLTTVLLNDWNHAYSAKSTPLAKRFSDEFVRSFHLARNFERGSTKDLAMTNERGQTLEFFRPEKHPDLVEVYLRDKLAPGEKMVIRLAYVSKIPSAKFTRFGYSSDGSYYLKDWFLTPARYDDHQFVRYSNVGIDDIANGISDYDVEISVPKKMDIDSDLDVKNSFVDQNSTKLTFSGKDRNSFNLFLAPRSELRSYKNEMVEVLNGVEGNKVNDYQKAVIVDRIVHFVHDNVGNLPFQKITVSEADYARNPFYGLNQLPSFISPFPDSYLYEIKFLKTYLHNYLQASLRLDPRRDNWIYDGIQIYVMMKYIDEQYPNAKMMGGISSLKILKGYHLINLDFNEQYSYFYMLMARKNLDQPIGFSKNKLIKFNEQIAGKYRSGLSFRYLDNFLERDVVPETIKEFYSFAAKYQTDGKDFEFLLKTKAYKNIDWFLETVINSRDIIDYKFTDLEKAKDSIKVNVHNKTGTTVPIPVYGMKKGQVVWKEWLENVKSDSTFVFERKDADKIVLNYKNEVPEYNLRNNWKSLKGFSVGNRPIKFNFMKDLEDPFYNQILYVPSITYNLYDGLSPGLRFHNKTILDKPFTFDINPIYSPKTKALTGSYALMVNQNFRDSELYNVKYSISGNHFHYAPDASYLKLNPMVRLNFRNKDNFRDNRKELLMVRNVVVYREKTDFVVDNPDENENYSVFNMRYVNSRSEVTNTLSFSTDVQVANKFGKTAVELEYRRLFENNRQVNLRFYAGVFMYNKTSNDFFSFALDRPTDYLFDYNYYGRSESSGIFSQQLVLSEGGFKSKLDQPFANQWISTVNASFNVWNWVELYGDAGFVKNHDLNPHFVYDSGVRLNLVTDYFELYFPVYSNNGWEIAQQNYNEKIRFIVTLDPKTLVNLFTRKWF</sequence>
<protein>
    <submittedName>
        <fullName evidence="1">Aminopeptidase</fullName>
    </submittedName>
</protein>
<dbReference type="GO" id="GO:0004177">
    <property type="term" value="F:aminopeptidase activity"/>
    <property type="evidence" value="ECO:0007669"/>
    <property type="project" value="UniProtKB-KW"/>
</dbReference>
<evidence type="ECO:0000313" key="1">
    <source>
        <dbReference type="EMBL" id="NYA72347.1"/>
    </source>
</evidence>
<dbReference type="EMBL" id="JACBJI010000007">
    <property type="protein sequence ID" value="NYA72347.1"/>
    <property type="molecule type" value="Genomic_DNA"/>
</dbReference>
<comment type="caution">
    <text evidence="1">The sequence shown here is derived from an EMBL/GenBank/DDBJ whole genome shotgun (WGS) entry which is preliminary data.</text>
</comment>
<dbReference type="Proteomes" id="UP000535020">
    <property type="component" value="Unassembled WGS sequence"/>
</dbReference>
<keyword evidence="2" id="KW-1185">Reference proteome</keyword>
<keyword evidence="1" id="KW-0031">Aminopeptidase</keyword>
<organism evidence="1 2">
    <name type="scientific">Flavobacterium agri</name>
    <dbReference type="NCBI Taxonomy" id="2743471"/>
    <lineage>
        <taxon>Bacteria</taxon>
        <taxon>Pseudomonadati</taxon>
        <taxon>Bacteroidota</taxon>
        <taxon>Flavobacteriia</taxon>
        <taxon>Flavobacteriales</taxon>
        <taxon>Flavobacteriaceae</taxon>
        <taxon>Flavobacterium</taxon>
    </lineage>
</organism>
<proteinExistence type="predicted"/>
<accession>A0A7Y9C8F8</accession>
<dbReference type="AlphaFoldDB" id="A0A7Y9C8F8"/>
<evidence type="ECO:0000313" key="2">
    <source>
        <dbReference type="Proteomes" id="UP000535020"/>
    </source>
</evidence>
<keyword evidence="1" id="KW-0378">Hydrolase</keyword>
<name>A0A7Y9C8F8_9FLAO</name>